<dbReference type="Gene3D" id="3.40.50.2000">
    <property type="entry name" value="Glycogen Phosphorylase B"/>
    <property type="match status" value="2"/>
</dbReference>
<name>A0A1I2HHE1_9BACL</name>
<keyword evidence="4 7" id="KW-0328">Glycosyltransferase</keyword>
<evidence type="ECO:0000256" key="2">
    <source>
        <dbReference type="ARBA" id="ARBA00002764"/>
    </source>
</evidence>
<feature type="domain" description="Glycosyl transferase family 1" evidence="8">
    <location>
        <begin position="291"/>
        <end position="454"/>
    </location>
</feature>
<dbReference type="CDD" id="cd03791">
    <property type="entry name" value="GT5_Glycogen_synthase_DULL1-like"/>
    <property type="match status" value="1"/>
</dbReference>
<dbReference type="EMBL" id="FOMT01000007">
    <property type="protein sequence ID" value="SFF28948.1"/>
    <property type="molecule type" value="Genomic_DNA"/>
</dbReference>
<evidence type="ECO:0000256" key="7">
    <source>
        <dbReference type="HAMAP-Rule" id="MF_00484"/>
    </source>
</evidence>
<dbReference type="EC" id="2.4.1.21" evidence="7"/>
<dbReference type="NCBIfam" id="TIGR02095">
    <property type="entry name" value="glgA"/>
    <property type="match status" value="1"/>
</dbReference>
<dbReference type="NCBIfam" id="NF001898">
    <property type="entry name" value="PRK00654.1-1"/>
    <property type="match status" value="1"/>
</dbReference>
<dbReference type="InterPro" id="IPR011835">
    <property type="entry name" value="GS/SS"/>
</dbReference>
<feature type="binding site" evidence="7">
    <location>
        <position position="15"/>
    </location>
    <ligand>
        <name>ADP-alpha-D-glucose</name>
        <dbReference type="ChEBI" id="CHEBI:57498"/>
    </ligand>
</feature>
<dbReference type="Proteomes" id="UP000198855">
    <property type="component" value="Unassembled WGS sequence"/>
</dbReference>
<dbReference type="PANTHER" id="PTHR45825">
    <property type="entry name" value="GRANULE-BOUND STARCH SYNTHASE 1, CHLOROPLASTIC/AMYLOPLASTIC"/>
    <property type="match status" value="1"/>
</dbReference>
<evidence type="ECO:0000313" key="11">
    <source>
        <dbReference type="Proteomes" id="UP000198855"/>
    </source>
</evidence>
<evidence type="ECO:0000259" key="9">
    <source>
        <dbReference type="Pfam" id="PF08323"/>
    </source>
</evidence>
<comment type="pathway">
    <text evidence="7">Glycan biosynthesis; glycogen biosynthesis.</text>
</comment>
<keyword evidence="6 7" id="KW-0320">Glycogen biosynthesis</keyword>
<accession>A0A1I2HHE1</accession>
<dbReference type="SUPFAM" id="SSF53756">
    <property type="entry name" value="UDP-Glycosyltransferase/glycogen phosphorylase"/>
    <property type="match status" value="1"/>
</dbReference>
<comment type="catalytic activity">
    <reaction evidence="1 7">
        <text>[(1-&gt;4)-alpha-D-glucosyl](n) + ADP-alpha-D-glucose = [(1-&gt;4)-alpha-D-glucosyl](n+1) + ADP + H(+)</text>
        <dbReference type="Rhea" id="RHEA:18189"/>
        <dbReference type="Rhea" id="RHEA-COMP:9584"/>
        <dbReference type="Rhea" id="RHEA-COMP:9587"/>
        <dbReference type="ChEBI" id="CHEBI:15378"/>
        <dbReference type="ChEBI" id="CHEBI:15444"/>
        <dbReference type="ChEBI" id="CHEBI:57498"/>
        <dbReference type="ChEBI" id="CHEBI:456216"/>
        <dbReference type="EC" id="2.4.1.21"/>
    </reaction>
</comment>
<comment type="function">
    <text evidence="2 7">Synthesizes alpha-1,4-glucan chains using ADP-glucose.</text>
</comment>
<dbReference type="InterPro" id="IPR001296">
    <property type="entry name" value="Glyco_trans_1"/>
</dbReference>
<dbReference type="PANTHER" id="PTHR45825:SF11">
    <property type="entry name" value="ALPHA AMYLASE DOMAIN-CONTAINING PROTEIN"/>
    <property type="match status" value="1"/>
</dbReference>
<dbReference type="GO" id="GO:0004373">
    <property type="term" value="F:alpha-1,4-glucan glucosyltransferase (UDP-glucose donor) activity"/>
    <property type="evidence" value="ECO:0007669"/>
    <property type="project" value="InterPro"/>
</dbReference>
<evidence type="ECO:0000256" key="1">
    <source>
        <dbReference type="ARBA" id="ARBA00001478"/>
    </source>
</evidence>
<dbReference type="NCBIfam" id="NF001899">
    <property type="entry name" value="PRK00654.1-2"/>
    <property type="match status" value="1"/>
</dbReference>
<proteinExistence type="inferred from homology"/>
<dbReference type="UniPathway" id="UPA00164"/>
<feature type="domain" description="Starch synthase catalytic" evidence="9">
    <location>
        <begin position="2"/>
        <end position="236"/>
    </location>
</feature>
<dbReference type="Pfam" id="PF08323">
    <property type="entry name" value="Glyco_transf_5"/>
    <property type="match status" value="1"/>
</dbReference>
<evidence type="ECO:0000256" key="4">
    <source>
        <dbReference type="ARBA" id="ARBA00022676"/>
    </source>
</evidence>
<dbReference type="GO" id="GO:0005978">
    <property type="term" value="P:glycogen biosynthetic process"/>
    <property type="evidence" value="ECO:0007669"/>
    <property type="project" value="UniProtKB-UniRule"/>
</dbReference>
<evidence type="ECO:0000256" key="6">
    <source>
        <dbReference type="ARBA" id="ARBA00023056"/>
    </source>
</evidence>
<evidence type="ECO:0000256" key="5">
    <source>
        <dbReference type="ARBA" id="ARBA00022679"/>
    </source>
</evidence>
<dbReference type="STRING" id="1045775.SAMN05216378_5811"/>
<dbReference type="Pfam" id="PF00534">
    <property type="entry name" value="Glycos_transf_1"/>
    <property type="match status" value="1"/>
</dbReference>
<dbReference type="HAMAP" id="MF_00484">
    <property type="entry name" value="Glycogen_synth"/>
    <property type="match status" value="1"/>
</dbReference>
<sequence>MNVLFVGAECAPFLKTGGLGDVLGALPDALKSQGVEVRVMLPLYTSIPDHYRSRMKTIAEIRVSVGWRYAYCGIRELEHDGIIYYFLDNEQYFKRGSAYGHDDDGERFAFLCRAALESLSAIGYWPDIIHGHDWHTGMIPALLRHHYSWRQEYAGIKTVFTIHNLQYQGNYPPHVIGDLFGLPPHYLTYDHVEFHGSVSFMKAGIQLSDRVTTVSPSYAREITTPEYGCSMEETLRSRGSSLIGIVNGIDDVLYDPSTDAKLQAYYTATSSDAKLVCKTALQWELGLRTDVEVPLIGMVGRLTDQKGLPLVLERLDELMAAENVQLALLGTGDPHLEHLFREAENRHKGRVVCYIGFDDGLARRIYAGSDLFLMPSQFEPCGISQLLALRYGSLPIVRETGGLRDTVQSYNEWTGEGNGFSFAPYNSGDMLYTIRRAISLWRDPDVRQKLVERALQGDYGWSRSAQQYKELYEGLLSN</sequence>
<keyword evidence="11" id="KW-1185">Reference proteome</keyword>
<evidence type="ECO:0000259" key="8">
    <source>
        <dbReference type="Pfam" id="PF00534"/>
    </source>
</evidence>
<reference evidence="11" key="1">
    <citation type="submission" date="2016-10" db="EMBL/GenBank/DDBJ databases">
        <authorList>
            <person name="Varghese N."/>
            <person name="Submissions S."/>
        </authorList>
    </citation>
    <scope>NUCLEOTIDE SEQUENCE [LARGE SCALE GENOMIC DNA]</scope>
    <source>
        <strain evidence="11">CGMCC 1.10784</strain>
    </source>
</reference>
<keyword evidence="5 7" id="KW-0808">Transferase</keyword>
<organism evidence="10 11">
    <name type="scientific">Paenibacillus catalpae</name>
    <dbReference type="NCBI Taxonomy" id="1045775"/>
    <lineage>
        <taxon>Bacteria</taxon>
        <taxon>Bacillati</taxon>
        <taxon>Bacillota</taxon>
        <taxon>Bacilli</taxon>
        <taxon>Bacillales</taxon>
        <taxon>Paenibacillaceae</taxon>
        <taxon>Paenibacillus</taxon>
    </lineage>
</organism>
<dbReference type="AlphaFoldDB" id="A0A1I2HHE1"/>
<protein>
    <recommendedName>
        <fullName evidence="7">Glycogen synthase</fullName>
        <ecNumber evidence="7">2.4.1.21</ecNumber>
    </recommendedName>
    <alternativeName>
        <fullName evidence="7">Starch [bacterial glycogen] synthase</fullName>
    </alternativeName>
</protein>
<gene>
    <name evidence="7" type="primary">glgA</name>
    <name evidence="10" type="ORF">SAMN05216378_5811</name>
</gene>
<comment type="similarity">
    <text evidence="3 7">Belongs to the glycosyltransferase 1 family. Bacterial/plant glycogen synthase subfamily.</text>
</comment>
<evidence type="ECO:0000256" key="3">
    <source>
        <dbReference type="ARBA" id="ARBA00010281"/>
    </source>
</evidence>
<dbReference type="InterPro" id="IPR013534">
    <property type="entry name" value="Starch_synth_cat_dom"/>
</dbReference>
<dbReference type="OrthoDB" id="9808590at2"/>
<evidence type="ECO:0000313" key="10">
    <source>
        <dbReference type="EMBL" id="SFF28948.1"/>
    </source>
</evidence>
<dbReference type="GO" id="GO:0009011">
    <property type="term" value="F:alpha-1,4-glucan glucosyltransferase (ADP-glucose donor) activity"/>
    <property type="evidence" value="ECO:0007669"/>
    <property type="project" value="UniProtKB-UniRule"/>
</dbReference>
<dbReference type="RefSeq" id="WP_091190328.1">
    <property type="nucleotide sequence ID" value="NZ_FOMT01000007.1"/>
</dbReference>